<reference evidence="7 9" key="1">
    <citation type="submission" date="2016-10" db="EMBL/GenBank/DDBJ databases">
        <authorList>
            <person name="de Groot N.N."/>
        </authorList>
    </citation>
    <scope>NUCLEOTIDE SEQUENCE [LARGE SCALE GENOMIC DNA]</scope>
    <source>
        <strain evidence="7 9">CGMCC 4.1859</strain>
    </source>
</reference>
<sequence length="297" mass="30778">MTIDSSTPVAVVGAGVMGAGLAQVAAAAGHEVVLHSRREATLRRALAGIGASLERAAARGGGARAEDPGTTLARIRTTTDLGDVAGCAVAVESVAEDVDLKRRVFAELDRLCPPGALLATNTSGIPVTEIAAATGRPGSVVGTHFFSPVPRMELCEIVRGRETTDATVAAARSFAEGIGKSCVVVEKDLPGFVTTRLIIAFVLEAVRLVETGICRAEDVDRACRLAFGHAMGPLATADQAGLDVLREVAAGLAKEYTHPVFATPGLLDRLVAEGRHGRKTGRGFHVYDDTTPAPTRP</sequence>
<proteinExistence type="inferred from homology"/>
<comment type="pathway">
    <text evidence="1">Lipid metabolism; butanoate metabolism.</text>
</comment>
<dbReference type="InterPro" id="IPR036291">
    <property type="entry name" value="NAD(P)-bd_dom_sf"/>
</dbReference>
<dbReference type="InterPro" id="IPR022694">
    <property type="entry name" value="3-OHacyl-CoA_DH"/>
</dbReference>
<feature type="domain" description="3-hydroxyacyl-CoA dehydrogenase C-terminal" evidence="5">
    <location>
        <begin position="191"/>
        <end position="287"/>
    </location>
</feature>
<dbReference type="Gene3D" id="3.40.50.720">
    <property type="entry name" value="NAD(P)-binding Rossmann-like Domain"/>
    <property type="match status" value="1"/>
</dbReference>
<dbReference type="Proteomes" id="UP001432161">
    <property type="component" value="Chromosome"/>
</dbReference>
<feature type="site" description="Important for catalytic activity" evidence="4">
    <location>
        <position position="144"/>
    </location>
</feature>
<dbReference type="PIRSF" id="PIRSF000105">
    <property type="entry name" value="HCDH"/>
    <property type="match status" value="1"/>
</dbReference>
<evidence type="ECO:0000256" key="2">
    <source>
        <dbReference type="ARBA" id="ARBA00009463"/>
    </source>
</evidence>
<protein>
    <submittedName>
        <fullName evidence="8">3-hydroxyacyl-CoA dehydrogenase family protein</fullName>
    </submittedName>
    <submittedName>
        <fullName evidence="7">3-hydroxybutyryl-CoA dehydrogenase</fullName>
    </submittedName>
</protein>
<name>A0A1G7TQZ6_9ACTN</name>
<dbReference type="SUPFAM" id="SSF48179">
    <property type="entry name" value="6-phosphogluconate dehydrogenase C-terminal domain-like"/>
    <property type="match status" value="1"/>
</dbReference>
<dbReference type="EMBL" id="CP108330">
    <property type="protein sequence ID" value="WUR36050.1"/>
    <property type="molecule type" value="Genomic_DNA"/>
</dbReference>
<reference evidence="8" key="2">
    <citation type="submission" date="2022-10" db="EMBL/GenBank/DDBJ databases">
        <title>The complete genomes of actinobacterial strains from the NBC collection.</title>
        <authorList>
            <person name="Joergensen T.S."/>
            <person name="Alvarez Arevalo M."/>
            <person name="Sterndorff E.B."/>
            <person name="Faurdal D."/>
            <person name="Vuksanovic O."/>
            <person name="Mourched A.-S."/>
            <person name="Charusanti P."/>
            <person name="Shaw S."/>
            <person name="Blin K."/>
            <person name="Weber T."/>
        </authorList>
    </citation>
    <scope>NUCLEOTIDE SEQUENCE</scope>
    <source>
        <strain evidence="8">NBC_00489</strain>
    </source>
</reference>
<dbReference type="AlphaFoldDB" id="A0A1G7TQZ6"/>
<organism evidence="7 9">
    <name type="scientific">Streptomyces griseoaurantiacus</name>
    <dbReference type="NCBI Taxonomy" id="68213"/>
    <lineage>
        <taxon>Bacteria</taxon>
        <taxon>Bacillati</taxon>
        <taxon>Actinomycetota</taxon>
        <taxon>Actinomycetes</taxon>
        <taxon>Kitasatosporales</taxon>
        <taxon>Streptomycetaceae</taxon>
        <taxon>Streptomyces</taxon>
        <taxon>Streptomyces aurantiacus group</taxon>
    </lineage>
</organism>
<evidence type="ECO:0000256" key="1">
    <source>
        <dbReference type="ARBA" id="ARBA00005086"/>
    </source>
</evidence>
<gene>
    <name evidence="8" type="ORF">OHN36_02095</name>
    <name evidence="7" type="ORF">SAMN05216260_118127</name>
</gene>
<evidence type="ECO:0000313" key="8">
    <source>
        <dbReference type="EMBL" id="WUR36050.1"/>
    </source>
</evidence>
<evidence type="ECO:0000256" key="3">
    <source>
        <dbReference type="ARBA" id="ARBA00023002"/>
    </source>
</evidence>
<feature type="domain" description="3-hydroxyacyl-CoA dehydrogenase NAD binding" evidence="6">
    <location>
        <begin position="9"/>
        <end position="188"/>
    </location>
</feature>
<dbReference type="GO" id="GO:0070403">
    <property type="term" value="F:NAD+ binding"/>
    <property type="evidence" value="ECO:0007669"/>
    <property type="project" value="InterPro"/>
</dbReference>
<accession>A0A1G7TQZ6</accession>
<keyword evidence="3" id="KW-0560">Oxidoreductase</keyword>
<evidence type="ECO:0000259" key="6">
    <source>
        <dbReference type="Pfam" id="PF02737"/>
    </source>
</evidence>
<dbReference type="FunFam" id="3.40.50.720:FF:000009">
    <property type="entry name" value="Fatty oxidation complex, alpha subunit"/>
    <property type="match status" value="1"/>
</dbReference>
<dbReference type="InterPro" id="IPR013328">
    <property type="entry name" value="6PGD_dom2"/>
</dbReference>
<dbReference type="InterPro" id="IPR006108">
    <property type="entry name" value="3HC_DH_C"/>
</dbReference>
<comment type="similarity">
    <text evidence="2">Belongs to the 3-hydroxyacyl-CoA dehydrogenase family.</text>
</comment>
<dbReference type="SUPFAM" id="SSF51735">
    <property type="entry name" value="NAD(P)-binding Rossmann-fold domains"/>
    <property type="match status" value="1"/>
</dbReference>
<evidence type="ECO:0000256" key="4">
    <source>
        <dbReference type="PIRSR" id="PIRSR000105-1"/>
    </source>
</evidence>
<dbReference type="Pfam" id="PF02737">
    <property type="entry name" value="3HCDH_N"/>
    <property type="match status" value="1"/>
</dbReference>
<dbReference type="PANTHER" id="PTHR48075:SF5">
    <property type="entry name" value="3-HYDROXYBUTYRYL-COA DEHYDROGENASE"/>
    <property type="match status" value="1"/>
</dbReference>
<evidence type="ECO:0000313" key="9">
    <source>
        <dbReference type="Proteomes" id="UP000198614"/>
    </source>
</evidence>
<dbReference type="Pfam" id="PF00725">
    <property type="entry name" value="3HCDH"/>
    <property type="match status" value="1"/>
</dbReference>
<dbReference type="PANTHER" id="PTHR48075">
    <property type="entry name" value="3-HYDROXYACYL-COA DEHYDROGENASE FAMILY PROTEIN"/>
    <property type="match status" value="1"/>
</dbReference>
<evidence type="ECO:0000313" key="10">
    <source>
        <dbReference type="Proteomes" id="UP001432161"/>
    </source>
</evidence>
<dbReference type="PROSITE" id="PS00067">
    <property type="entry name" value="3HCDH"/>
    <property type="match status" value="1"/>
</dbReference>
<dbReference type="OrthoDB" id="5240528at2"/>
<dbReference type="InterPro" id="IPR008927">
    <property type="entry name" value="6-PGluconate_DH-like_C_sf"/>
</dbReference>
<dbReference type="InterPro" id="IPR006180">
    <property type="entry name" value="3-OHacyl-CoA_DH_CS"/>
</dbReference>
<dbReference type="InterPro" id="IPR006176">
    <property type="entry name" value="3-OHacyl-CoA_DH_NAD-bd"/>
</dbReference>
<keyword evidence="10" id="KW-1185">Reference proteome</keyword>
<dbReference type="Gene3D" id="1.10.1040.10">
    <property type="entry name" value="N-(1-d-carboxylethyl)-l-norvaline Dehydrogenase, domain 2"/>
    <property type="match status" value="1"/>
</dbReference>
<evidence type="ECO:0000313" key="7">
    <source>
        <dbReference type="EMBL" id="SDG37753.1"/>
    </source>
</evidence>
<evidence type="ECO:0000259" key="5">
    <source>
        <dbReference type="Pfam" id="PF00725"/>
    </source>
</evidence>
<dbReference type="GO" id="GO:0008691">
    <property type="term" value="F:3-hydroxybutyryl-CoA dehydrogenase activity"/>
    <property type="evidence" value="ECO:0007669"/>
    <property type="project" value="TreeGrafter"/>
</dbReference>
<dbReference type="GO" id="GO:0006635">
    <property type="term" value="P:fatty acid beta-oxidation"/>
    <property type="evidence" value="ECO:0007669"/>
    <property type="project" value="TreeGrafter"/>
</dbReference>
<dbReference type="Proteomes" id="UP000198614">
    <property type="component" value="Unassembled WGS sequence"/>
</dbReference>
<dbReference type="EMBL" id="FNAX01000018">
    <property type="protein sequence ID" value="SDG37753.1"/>
    <property type="molecule type" value="Genomic_DNA"/>
</dbReference>